<organism evidence="1 2">
    <name type="scientific">Flavobacterium endophyticum</name>
    <dbReference type="NCBI Taxonomy" id="1540163"/>
    <lineage>
        <taxon>Bacteria</taxon>
        <taxon>Pseudomonadati</taxon>
        <taxon>Bacteroidota</taxon>
        <taxon>Flavobacteriia</taxon>
        <taxon>Flavobacteriales</taxon>
        <taxon>Flavobacteriaceae</taxon>
        <taxon>Flavobacterium</taxon>
    </lineage>
</organism>
<sequence>MKNMLLTFMAAVIVVTCTLEKTRPILKVNSTANKQDTSKVRSQASPDF</sequence>
<evidence type="ECO:0000313" key="1">
    <source>
        <dbReference type="EMBL" id="RKS19065.1"/>
    </source>
</evidence>
<protein>
    <submittedName>
        <fullName evidence="1">Uncharacterized protein</fullName>
    </submittedName>
</protein>
<accession>A0A495M0Y9</accession>
<dbReference type="AlphaFoldDB" id="A0A495M0Y9"/>
<gene>
    <name evidence="1" type="ORF">CLV94_3016</name>
</gene>
<dbReference type="Proteomes" id="UP000277579">
    <property type="component" value="Unassembled WGS sequence"/>
</dbReference>
<name>A0A495M0Y9_9FLAO</name>
<keyword evidence="2" id="KW-1185">Reference proteome</keyword>
<comment type="caution">
    <text evidence="1">The sequence shown here is derived from an EMBL/GenBank/DDBJ whole genome shotgun (WGS) entry which is preliminary data.</text>
</comment>
<evidence type="ECO:0000313" key="2">
    <source>
        <dbReference type="Proteomes" id="UP000277579"/>
    </source>
</evidence>
<proteinExistence type="predicted"/>
<reference evidence="1 2" key="1">
    <citation type="submission" date="2018-10" db="EMBL/GenBank/DDBJ databases">
        <title>Genomic Encyclopedia of Archaeal and Bacterial Type Strains, Phase II (KMG-II): from individual species to whole genera.</title>
        <authorList>
            <person name="Goeker M."/>
        </authorList>
    </citation>
    <scope>NUCLEOTIDE SEQUENCE [LARGE SCALE GENOMIC DNA]</scope>
    <source>
        <strain evidence="1 2">DSM 29537</strain>
    </source>
</reference>
<dbReference type="EMBL" id="RBLC01000005">
    <property type="protein sequence ID" value="RKS19065.1"/>
    <property type="molecule type" value="Genomic_DNA"/>
</dbReference>